<keyword evidence="4" id="KW-0067">ATP-binding</keyword>
<keyword evidence="2" id="KW-0813">Transport</keyword>
<dbReference type="RefSeq" id="WP_264982412.1">
    <property type="nucleotide sequence ID" value="NZ_AP026708.1"/>
</dbReference>
<dbReference type="EMBL" id="AP026708">
    <property type="protein sequence ID" value="BDQ35515.1"/>
    <property type="molecule type" value="Genomic_DNA"/>
</dbReference>
<dbReference type="Gene3D" id="3.40.50.300">
    <property type="entry name" value="P-loop containing nucleotide triphosphate hydrolases"/>
    <property type="match status" value="1"/>
</dbReference>
<evidence type="ECO:0000313" key="7">
    <source>
        <dbReference type="Proteomes" id="UP001061361"/>
    </source>
</evidence>
<evidence type="ECO:0000256" key="1">
    <source>
        <dbReference type="ARBA" id="ARBA00005417"/>
    </source>
</evidence>
<accession>A0ABM8AVF1</accession>
<dbReference type="Pfam" id="PF00005">
    <property type="entry name" value="ABC_tran"/>
    <property type="match status" value="1"/>
</dbReference>
<dbReference type="PROSITE" id="PS50893">
    <property type="entry name" value="ABC_TRANSPORTER_2"/>
    <property type="match status" value="1"/>
</dbReference>
<name>A0ABM8AVF1_9BACT</name>
<feature type="domain" description="ABC transporter" evidence="5">
    <location>
        <begin position="9"/>
        <end position="242"/>
    </location>
</feature>
<protein>
    <recommendedName>
        <fullName evidence="5">ABC transporter domain-containing protein</fullName>
    </recommendedName>
</protein>
<keyword evidence="7" id="KW-1185">Reference proteome</keyword>
<dbReference type="InterPro" id="IPR003593">
    <property type="entry name" value="AAA+_ATPase"/>
</dbReference>
<evidence type="ECO:0000313" key="6">
    <source>
        <dbReference type="EMBL" id="BDQ35515.1"/>
    </source>
</evidence>
<dbReference type="InterPro" id="IPR015856">
    <property type="entry name" value="ABC_transpr_CbiO/EcfA_su"/>
</dbReference>
<dbReference type="InterPro" id="IPR003439">
    <property type="entry name" value="ABC_transporter-like_ATP-bd"/>
</dbReference>
<dbReference type="SMART" id="SM00382">
    <property type="entry name" value="AAA"/>
    <property type="match status" value="1"/>
</dbReference>
<dbReference type="Proteomes" id="UP001061361">
    <property type="component" value="Chromosome"/>
</dbReference>
<dbReference type="InterPro" id="IPR050095">
    <property type="entry name" value="ECF_ABC_transporter_ATP-bd"/>
</dbReference>
<keyword evidence="3" id="KW-0547">Nucleotide-binding</keyword>
<evidence type="ECO:0000256" key="2">
    <source>
        <dbReference type="ARBA" id="ARBA00022448"/>
    </source>
</evidence>
<dbReference type="SUPFAM" id="SSF52540">
    <property type="entry name" value="P-loop containing nucleoside triphosphate hydrolases"/>
    <property type="match status" value="1"/>
</dbReference>
<proteinExistence type="inferred from homology"/>
<comment type="similarity">
    <text evidence="1">Belongs to the ABC transporter superfamily.</text>
</comment>
<reference evidence="6" key="1">
    <citation type="submission" date="2022-08" db="EMBL/GenBank/DDBJ databases">
        <title>Genome Sequence of the sulphate-reducing bacterium, Pseudodesulfovibrio portus JCM14722.</title>
        <authorList>
            <person name="Kondo R."/>
            <person name="Kataoka T."/>
        </authorList>
    </citation>
    <scope>NUCLEOTIDE SEQUENCE</scope>
    <source>
        <strain evidence="6">JCM 14722</strain>
    </source>
</reference>
<dbReference type="PANTHER" id="PTHR43553:SF24">
    <property type="entry name" value="ENERGY-COUPLING FACTOR TRANSPORTER ATP-BINDING PROTEIN ECFA1"/>
    <property type="match status" value="1"/>
</dbReference>
<organism evidence="6 7">
    <name type="scientific">Pseudodesulfovibrio portus</name>
    <dbReference type="NCBI Taxonomy" id="231439"/>
    <lineage>
        <taxon>Bacteria</taxon>
        <taxon>Pseudomonadati</taxon>
        <taxon>Thermodesulfobacteriota</taxon>
        <taxon>Desulfovibrionia</taxon>
        <taxon>Desulfovibrionales</taxon>
        <taxon>Desulfovibrionaceae</taxon>
    </lineage>
</organism>
<dbReference type="InterPro" id="IPR027417">
    <property type="entry name" value="P-loop_NTPase"/>
</dbReference>
<dbReference type="PANTHER" id="PTHR43553">
    <property type="entry name" value="HEAVY METAL TRANSPORTER"/>
    <property type="match status" value="1"/>
</dbReference>
<evidence type="ECO:0000256" key="4">
    <source>
        <dbReference type="ARBA" id="ARBA00022840"/>
    </source>
</evidence>
<evidence type="ECO:0000259" key="5">
    <source>
        <dbReference type="PROSITE" id="PS50893"/>
    </source>
</evidence>
<evidence type="ECO:0000256" key="3">
    <source>
        <dbReference type="ARBA" id="ARBA00022741"/>
    </source>
</evidence>
<sequence length="274" mass="29324">MAEANAMKIEMRDICFRYDGGVEALTDISLSLRPGECVALVGHNGSGKSTLVKHLNGLLRPTRGAVLINGDPTSDKRVAQLAGSVALLFQNPDNQICKGSVVEEVAFGPRNLKYPEKKVRELTAAAIAAMDLSGMEDRNPHDLGLSERKRLAIASVMAMDTGAVVLDEPTAGLDPRELGLLEAMLRTLRDRGKIVLAISHDMDFVAENMTRAVCLGQGRKQYDGSVSGLFENHTLLDQCGLIPPQAVQVGFRLGLAADALTPEGLVAALAKARR</sequence>
<gene>
    <name evidence="6" type="ORF">JCM14722_30570</name>
</gene>
<dbReference type="CDD" id="cd03225">
    <property type="entry name" value="ABC_cobalt_CbiO_domain1"/>
    <property type="match status" value="1"/>
</dbReference>